<evidence type="ECO:0000313" key="11">
    <source>
        <dbReference type="EMBL" id="AXV04958.1"/>
    </source>
</evidence>
<evidence type="ECO:0000259" key="10">
    <source>
        <dbReference type="Pfam" id="PF04290"/>
    </source>
</evidence>
<keyword evidence="6 9" id="KW-1133">Transmembrane helix</keyword>
<keyword evidence="2" id="KW-0813">Transport</keyword>
<dbReference type="PANTHER" id="PTHR35011">
    <property type="entry name" value="2,3-DIKETO-L-GULONATE TRAP TRANSPORTER SMALL PERMEASE PROTEIN YIAM"/>
    <property type="match status" value="1"/>
</dbReference>
<dbReference type="EMBL" id="CP031165">
    <property type="protein sequence ID" value="AXV04958.1"/>
    <property type="molecule type" value="Genomic_DNA"/>
</dbReference>
<dbReference type="Pfam" id="PF04290">
    <property type="entry name" value="DctQ"/>
    <property type="match status" value="1"/>
</dbReference>
<comment type="subcellular location">
    <subcellularLocation>
        <location evidence="1">Cell inner membrane</location>
        <topology evidence="1">Multi-pass membrane protein</topology>
    </subcellularLocation>
</comment>
<keyword evidence="3" id="KW-1003">Cell membrane</keyword>
<dbReference type="GO" id="GO:0005886">
    <property type="term" value="C:plasma membrane"/>
    <property type="evidence" value="ECO:0007669"/>
    <property type="project" value="UniProtKB-SubCell"/>
</dbReference>
<dbReference type="InterPro" id="IPR007387">
    <property type="entry name" value="TRAP_DctQ"/>
</dbReference>
<feature type="transmembrane region" description="Helical" evidence="9">
    <location>
        <begin position="131"/>
        <end position="151"/>
    </location>
</feature>
<gene>
    <name evidence="11" type="ORF">DVS28_a0251</name>
</gene>
<dbReference type="InterPro" id="IPR055348">
    <property type="entry name" value="DctQ"/>
</dbReference>
<evidence type="ECO:0000256" key="7">
    <source>
        <dbReference type="ARBA" id="ARBA00023136"/>
    </source>
</evidence>
<evidence type="ECO:0000256" key="9">
    <source>
        <dbReference type="SAM" id="Phobius"/>
    </source>
</evidence>
<dbReference type="AlphaFoldDB" id="A0A346XRW1"/>
<evidence type="ECO:0000256" key="3">
    <source>
        <dbReference type="ARBA" id="ARBA00022475"/>
    </source>
</evidence>
<feature type="transmembrane region" description="Helical" evidence="9">
    <location>
        <begin position="55"/>
        <end position="72"/>
    </location>
</feature>
<proteinExistence type="inferred from homology"/>
<keyword evidence="4" id="KW-0997">Cell inner membrane</keyword>
<dbReference type="KEGG" id="euz:DVS28_a0251"/>
<organism evidence="11 12">
    <name type="scientific">Euzebya pacifica</name>
    <dbReference type="NCBI Taxonomy" id="1608957"/>
    <lineage>
        <taxon>Bacteria</taxon>
        <taxon>Bacillati</taxon>
        <taxon>Actinomycetota</taxon>
        <taxon>Nitriliruptoria</taxon>
        <taxon>Euzebyales</taxon>
    </lineage>
</organism>
<feature type="transmembrane region" description="Helical" evidence="9">
    <location>
        <begin position="21"/>
        <end position="43"/>
    </location>
</feature>
<dbReference type="OrthoDB" id="4964541at2"/>
<reference evidence="11 12" key="1">
    <citation type="submission" date="2018-09" db="EMBL/GenBank/DDBJ databases">
        <title>Complete genome sequence of Euzebya sp. DY32-46 isolated from seawater of Pacific Ocean.</title>
        <authorList>
            <person name="Xu L."/>
            <person name="Wu Y.-H."/>
            <person name="Xu X.-W."/>
        </authorList>
    </citation>
    <scope>NUCLEOTIDE SEQUENCE [LARGE SCALE GENOMIC DNA]</scope>
    <source>
        <strain evidence="11 12">DY32-46</strain>
    </source>
</reference>
<evidence type="ECO:0000256" key="1">
    <source>
        <dbReference type="ARBA" id="ARBA00004429"/>
    </source>
</evidence>
<evidence type="ECO:0000256" key="8">
    <source>
        <dbReference type="ARBA" id="ARBA00038436"/>
    </source>
</evidence>
<feature type="domain" description="Tripartite ATP-independent periplasmic transporters DctQ component" evidence="10">
    <location>
        <begin position="31"/>
        <end position="155"/>
    </location>
</feature>
<dbReference type="GO" id="GO:0022857">
    <property type="term" value="F:transmembrane transporter activity"/>
    <property type="evidence" value="ECO:0007669"/>
    <property type="project" value="TreeGrafter"/>
</dbReference>
<dbReference type="GO" id="GO:0015740">
    <property type="term" value="P:C4-dicarboxylate transport"/>
    <property type="evidence" value="ECO:0007669"/>
    <property type="project" value="TreeGrafter"/>
</dbReference>
<evidence type="ECO:0000256" key="6">
    <source>
        <dbReference type="ARBA" id="ARBA00022989"/>
    </source>
</evidence>
<comment type="similarity">
    <text evidence="8">Belongs to the TRAP transporter small permease family.</text>
</comment>
<dbReference type="RefSeq" id="WP_114589829.1">
    <property type="nucleotide sequence ID" value="NZ_CP031165.1"/>
</dbReference>
<protein>
    <submittedName>
        <fullName evidence="11">TRAP-type C4-dicarboxylate transport system, small permease component</fullName>
    </submittedName>
</protein>
<name>A0A346XRW1_9ACTN</name>
<sequence length="184" mass="19471">MTTAPSGLDSAWRLYVRGLQVTAAGLLLAVIGITLMNVLNRWFGLGTVAWTDETARRILIWMTFVGGALAVANGSHLRIDTLSVDAGTRLGRVLRWVVGGVSVVFFLLLVVEGARFALSNVDRLSPAMEVSTAWTFASGPIGGLLFLLAFLGRVVVGEPDPVLIDDPPPVDVDARATADVGGEV</sequence>
<evidence type="ECO:0000256" key="2">
    <source>
        <dbReference type="ARBA" id="ARBA00022448"/>
    </source>
</evidence>
<dbReference type="Proteomes" id="UP000264006">
    <property type="component" value="Chromosome"/>
</dbReference>
<keyword evidence="12" id="KW-1185">Reference proteome</keyword>
<feature type="transmembrane region" description="Helical" evidence="9">
    <location>
        <begin position="93"/>
        <end position="111"/>
    </location>
</feature>
<evidence type="ECO:0000256" key="5">
    <source>
        <dbReference type="ARBA" id="ARBA00022692"/>
    </source>
</evidence>
<keyword evidence="7 9" id="KW-0472">Membrane</keyword>
<accession>A0A346XRW1</accession>
<dbReference type="PANTHER" id="PTHR35011:SF2">
    <property type="entry name" value="2,3-DIKETO-L-GULONATE TRAP TRANSPORTER SMALL PERMEASE PROTEIN YIAM"/>
    <property type="match status" value="1"/>
</dbReference>
<keyword evidence="5 9" id="KW-0812">Transmembrane</keyword>
<evidence type="ECO:0000256" key="4">
    <source>
        <dbReference type="ARBA" id="ARBA00022519"/>
    </source>
</evidence>
<evidence type="ECO:0000313" key="12">
    <source>
        <dbReference type="Proteomes" id="UP000264006"/>
    </source>
</evidence>